<protein>
    <recommendedName>
        <fullName evidence="1">DUF4097 domain-containing protein</fullName>
    </recommendedName>
</protein>
<organism evidence="2 3">
    <name type="scientific">Deinococcus aerolatus</name>
    <dbReference type="NCBI Taxonomy" id="522487"/>
    <lineage>
        <taxon>Bacteria</taxon>
        <taxon>Thermotogati</taxon>
        <taxon>Deinococcota</taxon>
        <taxon>Deinococci</taxon>
        <taxon>Deinococcales</taxon>
        <taxon>Deinococcaceae</taxon>
        <taxon>Deinococcus</taxon>
    </lineage>
</organism>
<dbReference type="Pfam" id="PF13349">
    <property type="entry name" value="DUF4097"/>
    <property type="match status" value="1"/>
</dbReference>
<evidence type="ECO:0000259" key="1">
    <source>
        <dbReference type="Pfam" id="PF13349"/>
    </source>
</evidence>
<name>A0ABQ2FZB8_9DEIO</name>
<sequence>MTVSPETRPLLPVLARMALGLLLAGAGALLAWQGVTVRPTPGMGTVTTPVRAALDGPLPNDLARTAKLKIDGDRTNLSVGALPAGSALVVGGQVTHRARNPVQLSTGRSAGQTGTQLNFGLTLRVQALQRNGVTVASPEPVQHVIDLRASRSLPLTLGIHTLSGNQTLDLTPLRLQALNARSVSGGLRVTLPAQTGGPVALVSTSGNIRVLAPSGAAPEALRVNTVSGDLDLDLAGATTGTLGAGTASGNVRLTLPAAFSRGTLTTASGDVAVTALAGTRGNLDIRSQSGDVTLRAAPDLTLRVRFTDRDTLSLPAGQPPASAPDLDVFIDAPGDRFTLEPLSP</sequence>
<proteinExistence type="predicted"/>
<feature type="domain" description="DUF4097" evidence="1">
    <location>
        <begin position="219"/>
        <end position="296"/>
    </location>
</feature>
<keyword evidence="3" id="KW-1185">Reference proteome</keyword>
<evidence type="ECO:0000313" key="2">
    <source>
        <dbReference type="EMBL" id="GGL67349.1"/>
    </source>
</evidence>
<evidence type="ECO:0000313" key="3">
    <source>
        <dbReference type="Proteomes" id="UP000639973"/>
    </source>
</evidence>
<gene>
    <name evidence="2" type="ORF">GCM10010840_01650</name>
</gene>
<dbReference type="Proteomes" id="UP000639973">
    <property type="component" value="Unassembled WGS sequence"/>
</dbReference>
<dbReference type="EMBL" id="BMOL01000001">
    <property type="protein sequence ID" value="GGL67349.1"/>
    <property type="molecule type" value="Genomic_DNA"/>
</dbReference>
<dbReference type="RefSeq" id="WP_229723229.1">
    <property type="nucleotide sequence ID" value="NZ_BMOL01000001.1"/>
</dbReference>
<reference evidence="3" key="1">
    <citation type="journal article" date="2019" name="Int. J. Syst. Evol. Microbiol.">
        <title>The Global Catalogue of Microorganisms (GCM) 10K type strain sequencing project: providing services to taxonomists for standard genome sequencing and annotation.</title>
        <authorList>
            <consortium name="The Broad Institute Genomics Platform"/>
            <consortium name="The Broad Institute Genome Sequencing Center for Infectious Disease"/>
            <person name="Wu L."/>
            <person name="Ma J."/>
        </authorList>
    </citation>
    <scope>NUCLEOTIDE SEQUENCE [LARGE SCALE GENOMIC DNA]</scope>
    <source>
        <strain evidence="3">JCM 15442</strain>
    </source>
</reference>
<comment type="caution">
    <text evidence="2">The sequence shown here is derived from an EMBL/GenBank/DDBJ whole genome shotgun (WGS) entry which is preliminary data.</text>
</comment>
<dbReference type="InterPro" id="IPR025164">
    <property type="entry name" value="Toastrack_DUF4097"/>
</dbReference>
<accession>A0ABQ2FZB8</accession>